<dbReference type="PANTHER" id="PTHR32166:SF63">
    <property type="entry name" value="HAT TRANSPOSON SUPERFAMILY PROTEIN"/>
    <property type="match status" value="1"/>
</dbReference>
<dbReference type="Pfam" id="PF04937">
    <property type="entry name" value="DUF659"/>
    <property type="match status" value="1"/>
</dbReference>
<evidence type="ECO:0000259" key="2">
    <source>
        <dbReference type="Pfam" id="PF07887"/>
    </source>
</evidence>
<sequence length="705" mass="79966">MTLCWISCLLSSSCWIISVGIVWRPFFIDFVNAVAEHGSHYKLPCHSVVKTKSVPDLEKEIVEYVANVKKSWNRTGCTLMSAIWCDKGISFINIFAYSIEGMVLLTTAKILKGEATSTSLRNILCSVTQEMGPNSMVQYITNSAQDGGFYKDMPIGNYPHVYQTNCVAREIYLLLENIYNDIKWVRKAFDQARAVVTKIQKHDGISSSMKQFTNNWELKQSSTAKFYSNYRMLQSIMEVESELQLLVSSSEWPSLGFEKDESGEEVGEIICSSKFWSEGKEVPHALKPIFQVLCLVHSYGATCGFLYAAVEMAHEAIRQTYETNVDKYQTLWEIFKLRQSRIIHPLHAAAAFLNPAYMCSKKFRENDAVKEGINFIVEKLVGGEEKEKFVQEMLLYRDKVPKLFTCTAMTMLKTSHPWDKRDYCGNVLPVLKKYAIQILSQPCSTSFCRQSFFSFETAQNERRKPLMTAATDTYPYLRTNALLMESFNTMKGKIKKPLDLEKLGELPDCAEYINEMFPRDPLNENKVPFSDGKLNCWSASARKDCESEKNLRLHFITKLSSSLVKGNEIEGKGGAPIHVILVDSITGDFHEEAGKNWTREFFWSNELLGREGKMPLLTGDLSMILDKGMGTLGAITFNDVSSWTRSGKFKLAVKTALGHSEGIRVVEGISNAFNVEDGKSFKFRHLTLYTFMFFSLAVVVEDSKL</sequence>
<evidence type="ECO:0000259" key="1">
    <source>
        <dbReference type="Pfam" id="PF04937"/>
    </source>
</evidence>
<dbReference type="PANTHER" id="PTHR32166">
    <property type="entry name" value="OSJNBA0013A04.12 PROTEIN"/>
    <property type="match status" value="1"/>
</dbReference>
<dbReference type="OMA" id="HTENIMH"/>
<dbReference type="InterPro" id="IPR046831">
    <property type="entry name" value="Calmodulin_bind_N"/>
</dbReference>
<feature type="domain" description="Calmodulin binding protein-like N-terminal" evidence="2">
    <location>
        <begin position="585"/>
        <end position="677"/>
    </location>
</feature>
<dbReference type="AlphaFoldDB" id="A0A059B1K9"/>
<dbReference type="InterPro" id="IPR007021">
    <property type="entry name" value="DUF659"/>
</dbReference>
<reference evidence="3" key="1">
    <citation type="submission" date="2013-07" db="EMBL/GenBank/DDBJ databases">
        <title>The genome of Eucalyptus grandis.</title>
        <authorList>
            <person name="Schmutz J."/>
            <person name="Hayes R."/>
            <person name="Myburg A."/>
            <person name="Tuskan G."/>
            <person name="Grattapaglia D."/>
            <person name="Rokhsar D.S."/>
        </authorList>
    </citation>
    <scope>NUCLEOTIDE SEQUENCE</scope>
    <source>
        <tissue evidence="3">Leaf extractions</tissue>
    </source>
</reference>
<name>A0A059B1K9_EUCGR</name>
<organism evidence="3">
    <name type="scientific">Eucalyptus grandis</name>
    <name type="common">Flooded gum</name>
    <dbReference type="NCBI Taxonomy" id="71139"/>
    <lineage>
        <taxon>Eukaryota</taxon>
        <taxon>Viridiplantae</taxon>
        <taxon>Streptophyta</taxon>
        <taxon>Embryophyta</taxon>
        <taxon>Tracheophyta</taxon>
        <taxon>Spermatophyta</taxon>
        <taxon>Magnoliopsida</taxon>
        <taxon>eudicotyledons</taxon>
        <taxon>Gunneridae</taxon>
        <taxon>Pentapetalae</taxon>
        <taxon>rosids</taxon>
        <taxon>malvids</taxon>
        <taxon>Myrtales</taxon>
        <taxon>Myrtaceae</taxon>
        <taxon>Myrtoideae</taxon>
        <taxon>Eucalypteae</taxon>
        <taxon>Eucalyptus</taxon>
    </lineage>
</organism>
<dbReference type="STRING" id="71139.A0A059B1K9"/>
<dbReference type="Pfam" id="PF07887">
    <property type="entry name" value="Calmodulin_bind"/>
    <property type="match status" value="1"/>
</dbReference>
<proteinExistence type="predicted"/>
<feature type="domain" description="DUF659" evidence="1">
    <location>
        <begin position="51"/>
        <end position="195"/>
    </location>
</feature>
<dbReference type="SUPFAM" id="SSF53098">
    <property type="entry name" value="Ribonuclease H-like"/>
    <property type="match status" value="1"/>
</dbReference>
<accession>A0A059B1K9</accession>
<dbReference type="InParanoid" id="A0A059B1K9"/>
<dbReference type="InterPro" id="IPR012337">
    <property type="entry name" value="RNaseH-like_sf"/>
</dbReference>
<dbReference type="EMBL" id="KK198760">
    <property type="protein sequence ID" value="KCW59899.1"/>
    <property type="molecule type" value="Genomic_DNA"/>
</dbReference>
<evidence type="ECO:0000313" key="3">
    <source>
        <dbReference type="EMBL" id="KCW59899.1"/>
    </source>
</evidence>
<gene>
    <name evidence="3" type="ORF">EUGRSUZ_H02626</name>
</gene>
<protein>
    <submittedName>
        <fullName evidence="3">Uncharacterized protein</fullName>
    </submittedName>
</protein>
<dbReference type="Gramene" id="KCW59899">
    <property type="protein sequence ID" value="KCW59899"/>
    <property type="gene ID" value="EUGRSUZ_H02626"/>
</dbReference>